<sequence length="155" mass="17021">MAVQFTDYVQLLQDLEQTLRDLTALQPEKIAAVRAHDLEVLNDCMKREQAASLALRGLEQKRANMAKALGVGGVPIRQVAGHCPETCRGELSRAVESLIRQGRELRSAQDAARAVVESDLRRVNGELERRGVATDPEDGAQPAAPPRTMRTDIRA</sequence>
<proteinExistence type="predicted"/>
<keyword evidence="3" id="KW-0966">Cell projection</keyword>
<dbReference type="AlphaFoldDB" id="A0A9D1FC17"/>
<dbReference type="InterPro" id="IPR007809">
    <property type="entry name" value="FlgN-like"/>
</dbReference>
<feature type="region of interest" description="Disordered" evidence="2">
    <location>
        <begin position="126"/>
        <end position="155"/>
    </location>
</feature>
<dbReference type="SUPFAM" id="SSF140566">
    <property type="entry name" value="FlgN-like"/>
    <property type="match status" value="1"/>
</dbReference>
<dbReference type="Pfam" id="PF05130">
    <property type="entry name" value="FlgN"/>
    <property type="match status" value="1"/>
</dbReference>
<organism evidence="3 4">
    <name type="scientific">Candidatus Avoscillospira avistercoris</name>
    <dbReference type="NCBI Taxonomy" id="2840707"/>
    <lineage>
        <taxon>Bacteria</taxon>
        <taxon>Bacillati</taxon>
        <taxon>Bacillota</taxon>
        <taxon>Clostridia</taxon>
        <taxon>Eubacteriales</taxon>
        <taxon>Oscillospiraceae</taxon>
        <taxon>Oscillospiraceae incertae sedis</taxon>
        <taxon>Candidatus Avoscillospira</taxon>
    </lineage>
</organism>
<reference evidence="3" key="1">
    <citation type="submission" date="2020-10" db="EMBL/GenBank/DDBJ databases">
        <authorList>
            <person name="Gilroy R."/>
        </authorList>
    </citation>
    <scope>NUCLEOTIDE SEQUENCE</scope>
    <source>
        <strain evidence="3">ChiBcec16-1751</strain>
    </source>
</reference>
<keyword evidence="3" id="KW-0969">Cilium</keyword>
<dbReference type="Gene3D" id="1.20.58.300">
    <property type="entry name" value="FlgN-like"/>
    <property type="match status" value="1"/>
</dbReference>
<gene>
    <name evidence="3" type="primary">flgN</name>
    <name evidence="3" type="ORF">IAA83_11100</name>
</gene>
<evidence type="ECO:0000313" key="4">
    <source>
        <dbReference type="Proteomes" id="UP000886741"/>
    </source>
</evidence>
<evidence type="ECO:0000313" key="3">
    <source>
        <dbReference type="EMBL" id="HIS65891.1"/>
    </source>
</evidence>
<comment type="caution">
    <text evidence="3">The sequence shown here is derived from an EMBL/GenBank/DDBJ whole genome shotgun (WGS) entry which is preliminary data.</text>
</comment>
<name>A0A9D1FC17_9FIRM</name>
<evidence type="ECO:0000256" key="2">
    <source>
        <dbReference type="SAM" id="MobiDB-lite"/>
    </source>
</evidence>
<dbReference type="GO" id="GO:0044780">
    <property type="term" value="P:bacterial-type flagellum assembly"/>
    <property type="evidence" value="ECO:0007669"/>
    <property type="project" value="InterPro"/>
</dbReference>
<keyword evidence="1" id="KW-1005">Bacterial flagellum biogenesis</keyword>
<accession>A0A9D1FC17</accession>
<dbReference type="InterPro" id="IPR036679">
    <property type="entry name" value="FlgN-like_sf"/>
</dbReference>
<keyword evidence="3" id="KW-0282">Flagellum</keyword>
<evidence type="ECO:0000256" key="1">
    <source>
        <dbReference type="ARBA" id="ARBA00022795"/>
    </source>
</evidence>
<protein>
    <submittedName>
        <fullName evidence="3">Flagellar export chaperone FlgN</fullName>
    </submittedName>
</protein>
<dbReference type="Proteomes" id="UP000886741">
    <property type="component" value="Unassembled WGS sequence"/>
</dbReference>
<reference evidence="3" key="2">
    <citation type="journal article" date="2021" name="PeerJ">
        <title>Extensive microbial diversity within the chicken gut microbiome revealed by metagenomics and culture.</title>
        <authorList>
            <person name="Gilroy R."/>
            <person name="Ravi A."/>
            <person name="Getino M."/>
            <person name="Pursley I."/>
            <person name="Horton D.L."/>
            <person name="Alikhan N.F."/>
            <person name="Baker D."/>
            <person name="Gharbi K."/>
            <person name="Hall N."/>
            <person name="Watson M."/>
            <person name="Adriaenssens E.M."/>
            <person name="Foster-Nyarko E."/>
            <person name="Jarju S."/>
            <person name="Secka A."/>
            <person name="Antonio M."/>
            <person name="Oren A."/>
            <person name="Chaudhuri R.R."/>
            <person name="La Ragione R."/>
            <person name="Hildebrand F."/>
            <person name="Pallen M.J."/>
        </authorList>
    </citation>
    <scope>NUCLEOTIDE SEQUENCE</scope>
    <source>
        <strain evidence="3">ChiBcec16-1751</strain>
    </source>
</reference>
<dbReference type="EMBL" id="DVJJ01000172">
    <property type="protein sequence ID" value="HIS65891.1"/>
    <property type="molecule type" value="Genomic_DNA"/>
</dbReference>